<gene>
    <name evidence="2" type="ORF">ZEAMMB73_Zm00001d031017</name>
</gene>
<name>A0A1D6KFX7_MAIZE</name>
<feature type="compositionally biased region" description="Basic and acidic residues" evidence="1">
    <location>
        <begin position="54"/>
        <end position="63"/>
    </location>
</feature>
<accession>A0A1D6KFX7</accession>
<organism evidence="2">
    <name type="scientific">Zea mays</name>
    <name type="common">Maize</name>
    <dbReference type="NCBI Taxonomy" id="4577"/>
    <lineage>
        <taxon>Eukaryota</taxon>
        <taxon>Viridiplantae</taxon>
        <taxon>Streptophyta</taxon>
        <taxon>Embryophyta</taxon>
        <taxon>Tracheophyta</taxon>
        <taxon>Spermatophyta</taxon>
        <taxon>Magnoliopsida</taxon>
        <taxon>Liliopsida</taxon>
        <taxon>Poales</taxon>
        <taxon>Poaceae</taxon>
        <taxon>PACMAD clade</taxon>
        <taxon>Panicoideae</taxon>
        <taxon>Andropogonodae</taxon>
        <taxon>Andropogoneae</taxon>
        <taxon>Tripsacinae</taxon>
        <taxon>Zea</taxon>
    </lineage>
</organism>
<feature type="region of interest" description="Disordered" evidence="1">
    <location>
        <begin position="21"/>
        <end position="63"/>
    </location>
</feature>
<dbReference type="ExpressionAtlas" id="A0A1D6KFX7">
    <property type="expression patterns" value="baseline and differential"/>
</dbReference>
<protein>
    <submittedName>
        <fullName evidence="2">Uncharacterized protein</fullName>
    </submittedName>
</protein>
<evidence type="ECO:0000313" key="2">
    <source>
        <dbReference type="EMBL" id="ONM01991.1"/>
    </source>
</evidence>
<reference evidence="2" key="1">
    <citation type="submission" date="2015-12" db="EMBL/GenBank/DDBJ databases">
        <title>Update maize B73 reference genome by single molecule sequencing technologies.</title>
        <authorList>
            <consortium name="Maize Genome Sequencing Project"/>
            <person name="Ware D."/>
        </authorList>
    </citation>
    <scope>NUCLEOTIDE SEQUENCE [LARGE SCALE GENOMIC DNA]</scope>
    <source>
        <tissue evidence="2">Seedling</tissue>
    </source>
</reference>
<proteinExistence type="predicted"/>
<dbReference type="InParanoid" id="A0A1D6KFX7"/>
<dbReference type="EMBL" id="CM007647">
    <property type="protein sequence ID" value="ONM01991.1"/>
    <property type="molecule type" value="Genomic_DNA"/>
</dbReference>
<sequence length="170" mass="18549">MGRRNDDIDWKSVFLSYFSHGASSDPAATRASGVAMAASSDDDERRRGSPGLHQRSEEPRSELERRFGKCCRPGAQVDGGAQAQHCRVTRAAAKAAVGLGPDVSSASNVVYDLSKIPSYACCRYRFFNLARLRVVLKVDWENLGSSNGVLNLSRTAGMHAIPVRVEYQSK</sequence>
<dbReference type="AlphaFoldDB" id="A0A1D6KFX7"/>
<evidence type="ECO:0000256" key="1">
    <source>
        <dbReference type="SAM" id="MobiDB-lite"/>
    </source>
</evidence>